<dbReference type="PIRSF" id="PIRSF017082">
    <property type="entry name" value="YflP"/>
    <property type="match status" value="1"/>
</dbReference>
<keyword evidence="2" id="KW-0732">Signal</keyword>
<dbReference type="Gene3D" id="3.40.190.10">
    <property type="entry name" value="Periplasmic binding protein-like II"/>
    <property type="match status" value="1"/>
</dbReference>
<gene>
    <name evidence="3" type="ORF">SAMN04489711_106140</name>
</gene>
<dbReference type="InterPro" id="IPR042100">
    <property type="entry name" value="Bug_dom1"/>
</dbReference>
<feature type="chain" id="PRO_5011543549" evidence="2">
    <location>
        <begin position="38"/>
        <end position="337"/>
    </location>
</feature>
<dbReference type="Gene3D" id="3.40.190.150">
    <property type="entry name" value="Bordetella uptake gene, domain 1"/>
    <property type="match status" value="1"/>
</dbReference>
<keyword evidence="4" id="KW-1185">Reference proteome</keyword>
<dbReference type="RefSeq" id="WP_059400375.1">
    <property type="nucleotide sequence ID" value="NZ_FONX01000006.1"/>
</dbReference>
<sequence length="337" mass="35622">MSTASLRHPPPPPRASRRTLLRAAGAAAACLAAPALAQPGAVVKFTVGYPPGGLMDAIARLLAQGLERELRRTVIVENRPGAGARLAASLFKRQPADGTNLMLATDSLMVHAPHVFTRLGFDVFQDFTPVAAVSSFSYVLATGPDPRADSLGALAEWLRRSPDRAAFGHPGAGSAPHFFGLVLGEKFGVPLTAVPYQGGAPLLTALASGGQITFGVNALASDMLEFHRSGRTRIQAVTGDQRSALLPDVPTFGELGYPSVPRGWSALYLPHDAAAEVVSRLNEALQAVLAQQEVRERIAGFGMQTESGSAQRLARLARADYATWKPIIEKSGFKLDS</sequence>
<evidence type="ECO:0000256" key="1">
    <source>
        <dbReference type="ARBA" id="ARBA00006987"/>
    </source>
</evidence>
<dbReference type="STRING" id="1177982.SAMN04489711_106140"/>
<evidence type="ECO:0000313" key="3">
    <source>
        <dbReference type="EMBL" id="SFE86231.1"/>
    </source>
</evidence>
<dbReference type="OrthoDB" id="8686127at2"/>
<dbReference type="InterPro" id="IPR006311">
    <property type="entry name" value="TAT_signal"/>
</dbReference>
<dbReference type="PROSITE" id="PS51318">
    <property type="entry name" value="TAT"/>
    <property type="match status" value="1"/>
</dbReference>
<feature type="signal peptide" evidence="2">
    <location>
        <begin position="1"/>
        <end position="37"/>
    </location>
</feature>
<dbReference type="AlphaFoldDB" id="A0A1I2E110"/>
<name>A0A1I2E110_9BURK</name>
<dbReference type="PANTHER" id="PTHR42928:SF5">
    <property type="entry name" value="BLR1237 PROTEIN"/>
    <property type="match status" value="1"/>
</dbReference>
<keyword evidence="3" id="KW-0675">Receptor</keyword>
<dbReference type="EMBL" id="FONX01000006">
    <property type="protein sequence ID" value="SFE86231.1"/>
    <property type="molecule type" value="Genomic_DNA"/>
</dbReference>
<accession>A0A1I2E110</accession>
<protein>
    <submittedName>
        <fullName evidence="3">Tripartite-type tricarboxylate transporter, receptor component TctC</fullName>
    </submittedName>
</protein>
<dbReference type="InterPro" id="IPR005064">
    <property type="entry name" value="BUG"/>
</dbReference>
<evidence type="ECO:0000256" key="2">
    <source>
        <dbReference type="SAM" id="SignalP"/>
    </source>
</evidence>
<dbReference type="Pfam" id="PF03401">
    <property type="entry name" value="TctC"/>
    <property type="match status" value="1"/>
</dbReference>
<dbReference type="Proteomes" id="UP000199119">
    <property type="component" value="Unassembled WGS sequence"/>
</dbReference>
<dbReference type="PANTHER" id="PTHR42928">
    <property type="entry name" value="TRICARBOXYLATE-BINDING PROTEIN"/>
    <property type="match status" value="1"/>
</dbReference>
<reference evidence="4" key="1">
    <citation type="submission" date="2016-10" db="EMBL/GenBank/DDBJ databases">
        <authorList>
            <person name="Varghese N."/>
            <person name="Submissions S."/>
        </authorList>
    </citation>
    <scope>NUCLEOTIDE SEQUENCE [LARGE SCALE GENOMIC DNA]</scope>
    <source>
        <strain evidence="4">DSM 27981</strain>
    </source>
</reference>
<proteinExistence type="inferred from homology"/>
<comment type="similarity">
    <text evidence="1">Belongs to the UPF0065 (bug) family.</text>
</comment>
<organism evidence="3 4">
    <name type="scientific">Paracidovorax wautersii</name>
    <dbReference type="NCBI Taxonomy" id="1177982"/>
    <lineage>
        <taxon>Bacteria</taxon>
        <taxon>Pseudomonadati</taxon>
        <taxon>Pseudomonadota</taxon>
        <taxon>Betaproteobacteria</taxon>
        <taxon>Burkholderiales</taxon>
        <taxon>Comamonadaceae</taxon>
        <taxon>Paracidovorax</taxon>
    </lineage>
</organism>
<evidence type="ECO:0000313" key="4">
    <source>
        <dbReference type="Proteomes" id="UP000199119"/>
    </source>
</evidence>